<evidence type="ECO:0000256" key="2">
    <source>
        <dbReference type="ARBA" id="ARBA00023015"/>
    </source>
</evidence>
<comment type="similarity">
    <text evidence="1">Belongs to the phage antitermination Q type 1 family.</text>
</comment>
<evidence type="ECO:0000256" key="1">
    <source>
        <dbReference type="ARBA" id="ARBA00010234"/>
    </source>
</evidence>
<organism evidence="5 6">
    <name type="scientific">Serratia proteamaculans</name>
    <dbReference type="NCBI Taxonomy" id="28151"/>
    <lineage>
        <taxon>Bacteria</taxon>
        <taxon>Pseudomonadati</taxon>
        <taxon>Pseudomonadota</taxon>
        <taxon>Gammaproteobacteria</taxon>
        <taxon>Enterobacterales</taxon>
        <taxon>Yersiniaceae</taxon>
        <taxon>Serratia</taxon>
    </lineage>
</organism>
<dbReference type="AlphaFoldDB" id="A0A5Q2V268"/>
<proteinExistence type="inferred from homology"/>
<evidence type="ECO:0000313" key="6">
    <source>
        <dbReference type="Proteomes" id="UP000381260"/>
    </source>
</evidence>
<dbReference type="GO" id="GO:0003677">
    <property type="term" value="F:DNA binding"/>
    <property type="evidence" value="ECO:0007669"/>
    <property type="project" value="UniProtKB-KW"/>
</dbReference>
<keyword evidence="2" id="KW-0805">Transcription regulation</keyword>
<evidence type="ECO:0000256" key="3">
    <source>
        <dbReference type="ARBA" id="ARBA00023125"/>
    </source>
</evidence>
<dbReference type="RefSeq" id="WP_153857219.1">
    <property type="nucleotide sequence ID" value="NZ_CP045913.1"/>
</dbReference>
<accession>A0A5Q2V268</accession>
<sequence>MNADGLKLTEEQEAWLHPWLERWGAWVYTGRLERRQSSIIAEYMATVEPSNYPERPICNDDDGMLITRIVDKLHAIDRRAFGLLLSRYVHGSSDRAIANYYHAVAKPRQMARRCGAPAYRKPSHRTCRREVVEILSAAEYLLYQPLQDAFIEREQERKKKKMMRTC</sequence>
<name>A0A5Q2V268_SERPR</name>
<keyword evidence="3" id="KW-0238">DNA-binding</keyword>
<dbReference type="GO" id="GO:0060567">
    <property type="term" value="P:negative regulation of termination of DNA-templated transcription"/>
    <property type="evidence" value="ECO:0007669"/>
    <property type="project" value="InterPro"/>
</dbReference>
<dbReference type="Proteomes" id="UP000381260">
    <property type="component" value="Chromosome"/>
</dbReference>
<evidence type="ECO:0000313" key="5">
    <source>
        <dbReference type="EMBL" id="QGH59502.1"/>
    </source>
</evidence>
<protein>
    <submittedName>
        <fullName evidence="5">DUF1133 family protein</fullName>
    </submittedName>
</protein>
<dbReference type="EMBL" id="CP045913">
    <property type="protein sequence ID" value="QGH59502.1"/>
    <property type="molecule type" value="Genomic_DNA"/>
</dbReference>
<evidence type="ECO:0000256" key="4">
    <source>
        <dbReference type="ARBA" id="ARBA00023163"/>
    </source>
</evidence>
<reference evidence="5 6" key="1">
    <citation type="submission" date="2019-11" db="EMBL/GenBank/DDBJ databases">
        <title>The Phosphoenolpyruvate Phosphotransferase System Regulates Serratia proteamaculans 336X Biofilm Formation and Wheat Roots colonization.</title>
        <authorList>
            <person name="Liu F."/>
        </authorList>
    </citation>
    <scope>NUCLEOTIDE SEQUENCE [LARGE SCALE GENOMIC DNA]</scope>
    <source>
        <strain evidence="5 6">336X</strain>
    </source>
</reference>
<keyword evidence="4" id="KW-0804">Transcription</keyword>
<gene>
    <name evidence="5" type="ORF">GHV41_01010</name>
</gene>
<dbReference type="InterPro" id="IPR010534">
    <property type="entry name" value="Phage_933W_GpQ"/>
</dbReference>
<dbReference type="Pfam" id="PF06530">
    <property type="entry name" value="Phage_antitermQ"/>
    <property type="match status" value="1"/>
</dbReference>